<proteinExistence type="inferred from homology"/>
<dbReference type="Proteomes" id="UP000659047">
    <property type="component" value="Unassembled WGS sequence"/>
</dbReference>
<evidence type="ECO:0000256" key="5">
    <source>
        <dbReference type="ARBA" id="ARBA00022741"/>
    </source>
</evidence>
<evidence type="ECO:0000256" key="2">
    <source>
        <dbReference type="ARBA" id="ARBA00009046"/>
    </source>
</evidence>
<dbReference type="Pfam" id="PF22590">
    <property type="entry name" value="Cas3-like_C_2"/>
    <property type="match status" value="1"/>
</dbReference>
<dbReference type="RefSeq" id="WP_238714162.1">
    <property type="nucleotide sequence ID" value="NZ_JAEPBH010000028.1"/>
</dbReference>
<evidence type="ECO:0000256" key="7">
    <source>
        <dbReference type="ARBA" id="ARBA00022806"/>
    </source>
</evidence>
<dbReference type="Gene3D" id="1.10.3210.30">
    <property type="match status" value="1"/>
</dbReference>
<dbReference type="InterPro" id="IPR006483">
    <property type="entry name" value="CRISPR-assoc_Cas3_HD"/>
</dbReference>
<dbReference type="NCBIfam" id="TIGR01596">
    <property type="entry name" value="cas3_HD"/>
    <property type="match status" value="1"/>
</dbReference>
<name>A0A8K0XZT7_9ENTR</name>
<evidence type="ECO:0000259" key="10">
    <source>
        <dbReference type="PROSITE" id="PS51643"/>
    </source>
</evidence>
<feature type="domain" description="HD Cas3-type" evidence="10">
    <location>
        <begin position="24"/>
        <end position="229"/>
    </location>
</feature>
<dbReference type="InterPro" id="IPR050547">
    <property type="entry name" value="DEAD_box_RNA_helicases"/>
</dbReference>
<dbReference type="InterPro" id="IPR038257">
    <property type="entry name" value="CRISPR-assoc_Cas3_HD_sf"/>
</dbReference>
<comment type="caution">
    <text evidence="11">The sequence shown here is derived from an EMBL/GenBank/DDBJ whole genome shotgun (WGS) entry which is preliminary data.</text>
</comment>
<dbReference type="EMBL" id="JAEPBH010000028">
    <property type="protein sequence ID" value="MBK4715939.1"/>
    <property type="molecule type" value="Genomic_DNA"/>
</dbReference>
<keyword evidence="4" id="KW-0479">Metal-binding</keyword>
<dbReference type="GO" id="GO:0004518">
    <property type="term" value="F:nuclease activity"/>
    <property type="evidence" value="ECO:0007669"/>
    <property type="project" value="UniProtKB-KW"/>
</dbReference>
<comment type="similarity">
    <text evidence="2">In the central section; belongs to the CRISPR-associated helicase Cas3 family.</text>
</comment>
<evidence type="ECO:0000256" key="3">
    <source>
        <dbReference type="ARBA" id="ARBA00022722"/>
    </source>
</evidence>
<evidence type="ECO:0000256" key="1">
    <source>
        <dbReference type="ARBA" id="ARBA00006847"/>
    </source>
</evidence>
<evidence type="ECO:0000256" key="4">
    <source>
        <dbReference type="ARBA" id="ARBA00022723"/>
    </source>
</evidence>
<evidence type="ECO:0000256" key="9">
    <source>
        <dbReference type="ARBA" id="ARBA00023118"/>
    </source>
</evidence>
<dbReference type="GO" id="GO:0051607">
    <property type="term" value="P:defense response to virus"/>
    <property type="evidence" value="ECO:0007669"/>
    <property type="project" value="UniProtKB-KW"/>
</dbReference>
<comment type="similarity">
    <text evidence="1">In the N-terminal section; belongs to the CRISPR-associated nuclease Cas3-HD family.</text>
</comment>
<accession>A0A8K0XZT7</accession>
<dbReference type="PROSITE" id="PS51643">
    <property type="entry name" value="HD_CAS3"/>
    <property type="match status" value="1"/>
</dbReference>
<keyword evidence="8" id="KW-0067">ATP-binding</keyword>
<sequence length="912" mass="101548">MQWPDDIPGYFRYWGKARPGKIHHGDEYHLLVWHCLDVAACAHQMVKENRYGVTDTLIALGFSDEEGARWFSWLAATHDIGKFARGFQGLASCGNGVLVAPLAGKKYYCRHDSLGYFLWHRLSESWLEDDTGLLPACSERDAQEYLDAMDIWMQISTGHHGIPPEIKEHEGHLAFDPSDMAAAHAFIAALNELFGFTHWPECWKDAEWQKSLKQHSWQLAGAVTLADWLGSDNTRFPWSGRPVALAGYWAQALNNAQAAVSAIPPASAVSKYPGFLPMFPFLRQPTPLQQYAATLDICAPGPQLMVLEDVTGAGKTEAAMILAHRMMSAGKGRGLYVGLPTMATANAMYARLAEAYRALFEIGQRPSLVLAHGGRQMSMQFRDSVWHSEQRAPEHYTADEPGAGSECSAWFADSRKKALLAEVGVGTLDQLLMAVMPFCHQSLRLLGMRDKILLLDEVHAYDGYMVRLLEGLLFFHAAQGGSVIILSATLHYALRERLLAAFAAGAGFVQPQPSPQAGYPWFTRLTSAALEEKKLDTRKAVARHVSVGWFSCVDEGIALIYRAAAAGESVCWIRNTVDDAIAVYRRLLDEGVIPADNLLLFHSRFAFADRLNIENQALHQFGKASSAQLRRGKVLIATQVIEQSLDIDVDNMLTDLAPVDLLIQRAGRLQRHIRTARGDLKIPLPGDNPPPQADDRAQPVLHVLAPEWQPEPHPGWLGEALRGTGYVYADHVCLWRTQRLLRELSAIRMPDDARRLVEGVYGEDEPVPPGLERNADEALGLQLSQRAAAKNNLLVRDRGYDRSASDYMWDDAKDISTRLSEEGVEVFLAYPDGESGLRPYADEGEFSWEMSRLQVRETWWKKHSRQFALPPQEALAAFRTTMRRHTAQVLLVSEASNTGYYSAQYGLVGNEG</sequence>
<dbReference type="GO" id="GO:0003724">
    <property type="term" value="F:RNA helicase activity"/>
    <property type="evidence" value="ECO:0007669"/>
    <property type="project" value="TreeGrafter"/>
</dbReference>
<evidence type="ECO:0000313" key="11">
    <source>
        <dbReference type="EMBL" id="MBK4715939.1"/>
    </source>
</evidence>
<keyword evidence="9" id="KW-0051">Antiviral defense</keyword>
<dbReference type="GO" id="GO:0046872">
    <property type="term" value="F:metal ion binding"/>
    <property type="evidence" value="ECO:0007669"/>
    <property type="project" value="UniProtKB-KW"/>
</dbReference>
<keyword evidence="5" id="KW-0547">Nucleotide-binding</keyword>
<dbReference type="SMART" id="SM00487">
    <property type="entry name" value="DEXDc"/>
    <property type="match status" value="1"/>
</dbReference>
<dbReference type="CDD" id="cd09641">
    <property type="entry name" value="Cas3''_I"/>
    <property type="match status" value="1"/>
</dbReference>
<dbReference type="AlphaFoldDB" id="A0A8K0XZT7"/>
<keyword evidence="12" id="KW-1185">Reference proteome</keyword>
<dbReference type="NCBIfam" id="TIGR01587">
    <property type="entry name" value="cas3_core"/>
    <property type="match status" value="1"/>
</dbReference>
<reference evidence="11" key="1">
    <citation type="submission" date="2021-01" db="EMBL/GenBank/DDBJ databases">
        <title>Intestinitalea alba gen. nov., sp. nov., a novel genus of the family Enterobacteriaceae, isolated from the gut of the plastic-eating mealworm Tenebrio molitor L.</title>
        <authorList>
            <person name="Yang Y."/>
        </authorList>
    </citation>
    <scope>NUCLEOTIDE SEQUENCE</scope>
    <source>
        <strain evidence="11">BIT-L3</strain>
    </source>
</reference>
<evidence type="ECO:0000256" key="8">
    <source>
        <dbReference type="ARBA" id="ARBA00022840"/>
    </source>
</evidence>
<evidence type="ECO:0000313" key="12">
    <source>
        <dbReference type="Proteomes" id="UP000659047"/>
    </source>
</evidence>
<dbReference type="SUPFAM" id="SSF52540">
    <property type="entry name" value="P-loop containing nucleoside triphosphate hydrolases"/>
    <property type="match status" value="1"/>
</dbReference>
<dbReference type="InterPro" id="IPR014001">
    <property type="entry name" value="Helicase_ATP-bd"/>
</dbReference>
<gene>
    <name evidence="11" type="primary">cas3</name>
    <name evidence="11" type="ORF">JJB97_11495</name>
</gene>
<dbReference type="InterPro" id="IPR054712">
    <property type="entry name" value="Cas3-like_dom"/>
</dbReference>
<organism evidence="11 12">
    <name type="scientific">Tenebrionibacter intestinalis</name>
    <dbReference type="NCBI Taxonomy" id="2799638"/>
    <lineage>
        <taxon>Bacteria</taxon>
        <taxon>Pseudomonadati</taxon>
        <taxon>Pseudomonadota</taxon>
        <taxon>Gammaproteobacteria</taxon>
        <taxon>Enterobacterales</taxon>
        <taxon>Enterobacteriaceae</taxon>
        <taxon>Tenebrionibacter/Tenebrionicola group</taxon>
        <taxon>Tenebrionibacter</taxon>
    </lineage>
</organism>
<dbReference type="GO" id="GO:0005524">
    <property type="term" value="F:ATP binding"/>
    <property type="evidence" value="ECO:0007669"/>
    <property type="project" value="UniProtKB-KW"/>
</dbReference>
<protein>
    <submittedName>
        <fullName evidence="11">CRISPR-associated helicase Cas3</fullName>
    </submittedName>
</protein>
<keyword evidence="3" id="KW-0540">Nuclease</keyword>
<dbReference type="InterPro" id="IPR027417">
    <property type="entry name" value="P-loop_NTPase"/>
</dbReference>
<dbReference type="PANTHER" id="PTHR47963:SF9">
    <property type="entry name" value="CRISPR-ASSOCIATED ENDONUCLEASE_HELICASE CAS3"/>
    <property type="match status" value="1"/>
</dbReference>
<dbReference type="Gene3D" id="3.40.50.300">
    <property type="entry name" value="P-loop containing nucleotide triphosphate hydrolases"/>
    <property type="match status" value="2"/>
</dbReference>
<evidence type="ECO:0000256" key="6">
    <source>
        <dbReference type="ARBA" id="ARBA00022801"/>
    </source>
</evidence>
<dbReference type="Pfam" id="PF18019">
    <property type="entry name" value="Cas3_HD"/>
    <property type="match status" value="1"/>
</dbReference>
<dbReference type="InterPro" id="IPR006474">
    <property type="entry name" value="Helicase_Cas3_CRISPR-ass_core"/>
</dbReference>
<keyword evidence="7" id="KW-0347">Helicase</keyword>
<keyword evidence="6" id="KW-0378">Hydrolase</keyword>
<dbReference type="PANTHER" id="PTHR47963">
    <property type="entry name" value="DEAD-BOX ATP-DEPENDENT RNA HELICASE 47, MITOCHONDRIAL"/>
    <property type="match status" value="1"/>
</dbReference>
<dbReference type="GO" id="GO:0003723">
    <property type="term" value="F:RNA binding"/>
    <property type="evidence" value="ECO:0007669"/>
    <property type="project" value="TreeGrafter"/>
</dbReference>
<dbReference type="GO" id="GO:0016787">
    <property type="term" value="F:hydrolase activity"/>
    <property type="evidence" value="ECO:0007669"/>
    <property type="project" value="UniProtKB-KW"/>
</dbReference>